<dbReference type="PANTHER" id="PTHR11735:SF6">
    <property type="entry name" value="TRNA N6-ADENOSINE THREONYLCARBAMOYLTRANSFERASE, MITOCHONDRIAL"/>
    <property type="match status" value="1"/>
</dbReference>
<dbReference type="Gene3D" id="3.30.420.40">
    <property type="match status" value="2"/>
</dbReference>
<organism evidence="10 11">
    <name type="scientific">Candidatus Onthovivens merdipullorum</name>
    <dbReference type="NCBI Taxonomy" id="2840889"/>
    <lineage>
        <taxon>Bacteria</taxon>
        <taxon>Bacillati</taxon>
        <taxon>Bacillota</taxon>
        <taxon>Bacilli</taxon>
        <taxon>Bacillales</taxon>
        <taxon>Candidatus Onthovivens</taxon>
    </lineage>
</organism>
<feature type="binding site" evidence="8">
    <location>
        <position position="114"/>
    </location>
    <ligand>
        <name>Fe cation</name>
        <dbReference type="ChEBI" id="CHEBI:24875"/>
    </ligand>
</feature>
<dbReference type="NCBIfam" id="TIGR00329">
    <property type="entry name" value="gcp_kae1"/>
    <property type="match status" value="1"/>
</dbReference>
<dbReference type="EC" id="2.3.1.234" evidence="8"/>
<feature type="binding site" evidence="8">
    <location>
        <position position="182"/>
    </location>
    <ligand>
        <name>substrate</name>
    </ligand>
</feature>
<name>A0A9D9DIS0_9BACL</name>
<dbReference type="PANTHER" id="PTHR11735">
    <property type="entry name" value="TRNA N6-ADENOSINE THREONYLCARBAMOYLTRANSFERASE"/>
    <property type="match status" value="1"/>
</dbReference>
<feature type="binding site" evidence="8">
    <location>
        <position position="274"/>
    </location>
    <ligand>
        <name>substrate</name>
    </ligand>
</feature>
<proteinExistence type="inferred from homology"/>
<dbReference type="Proteomes" id="UP000823613">
    <property type="component" value="Unassembled WGS sequence"/>
</dbReference>
<feature type="binding site" evidence="8">
    <location>
        <begin position="136"/>
        <end position="140"/>
    </location>
    <ligand>
        <name>substrate</name>
    </ligand>
</feature>
<dbReference type="InterPro" id="IPR022450">
    <property type="entry name" value="TsaD"/>
</dbReference>
<evidence type="ECO:0000256" key="8">
    <source>
        <dbReference type="HAMAP-Rule" id="MF_01445"/>
    </source>
</evidence>
<keyword evidence="1 8" id="KW-0963">Cytoplasm</keyword>
<feature type="domain" description="Gcp-like" evidence="9">
    <location>
        <begin position="26"/>
        <end position="309"/>
    </location>
</feature>
<dbReference type="GO" id="GO:0061711">
    <property type="term" value="F:tRNA N(6)-L-threonylcarbamoyladenine synthase activity"/>
    <property type="evidence" value="ECO:0007669"/>
    <property type="project" value="UniProtKB-EC"/>
</dbReference>
<keyword evidence="4 8" id="KW-0479">Metal-binding</keyword>
<feature type="binding site" evidence="8">
    <location>
        <position position="302"/>
    </location>
    <ligand>
        <name>Fe cation</name>
        <dbReference type="ChEBI" id="CHEBI:24875"/>
    </ligand>
</feature>
<keyword evidence="3 8" id="KW-0819">tRNA processing</keyword>
<comment type="caution">
    <text evidence="10">The sequence shown here is derived from an EMBL/GenBank/DDBJ whole genome shotgun (WGS) entry which is preliminary data.</text>
</comment>
<dbReference type="EMBL" id="JADIMY010000034">
    <property type="protein sequence ID" value="MBO8427261.1"/>
    <property type="molecule type" value="Genomic_DNA"/>
</dbReference>
<evidence type="ECO:0000256" key="7">
    <source>
        <dbReference type="ARBA" id="ARBA00048117"/>
    </source>
</evidence>
<sequence length="339" mass="37212">MKEDKIILAIESSCDETACAIIKNEELLANVISSQIEVHQKYGGVMPEIASRLHLENILYVIDDALSKANIKLEEVSAFAITRGPGLIGALHVGLQAIKTLALIYNKPIIPVHHLAGHIYANEFVSPLKFPCLAIVVSGGNTELVYMKEHLDFKVIGETKDDAIGESFDKVARVMGLPYPGGVAIDKLAKLGKHTYKLPTLMHDGTLNISYSGLKTAVINLVHKEEQNGKKINVNDLARSVLDVAVDELLLRVKKATSEYDVKQIVLAGGVSANSYLRSEITRIYDGSNIEVIIPPLWCTTDNAAMIAKVASYLYDKKIFAPLSLSVDPSWKIEDYLKF</sequence>
<dbReference type="GO" id="GO:0005506">
    <property type="term" value="F:iron ion binding"/>
    <property type="evidence" value="ECO:0007669"/>
    <property type="project" value="UniProtKB-UniRule"/>
</dbReference>
<keyword evidence="6 8" id="KW-0012">Acyltransferase</keyword>
<evidence type="ECO:0000313" key="10">
    <source>
        <dbReference type="EMBL" id="MBO8427261.1"/>
    </source>
</evidence>
<reference evidence="10" key="2">
    <citation type="journal article" date="2021" name="PeerJ">
        <title>Extensive microbial diversity within the chicken gut microbiome revealed by metagenomics and culture.</title>
        <authorList>
            <person name="Gilroy R."/>
            <person name="Ravi A."/>
            <person name="Getino M."/>
            <person name="Pursley I."/>
            <person name="Horton D.L."/>
            <person name="Alikhan N.F."/>
            <person name="Baker D."/>
            <person name="Gharbi K."/>
            <person name="Hall N."/>
            <person name="Watson M."/>
            <person name="Adriaenssens E.M."/>
            <person name="Foster-Nyarko E."/>
            <person name="Jarju S."/>
            <person name="Secka A."/>
            <person name="Antonio M."/>
            <person name="Oren A."/>
            <person name="Chaudhuri R.R."/>
            <person name="La Ragione R."/>
            <person name="Hildebrand F."/>
            <person name="Pallen M.J."/>
        </authorList>
    </citation>
    <scope>NUCLEOTIDE SEQUENCE</scope>
    <source>
        <strain evidence="10">11159</strain>
    </source>
</reference>
<feature type="binding site" evidence="8">
    <location>
        <position position="169"/>
    </location>
    <ligand>
        <name>substrate</name>
    </ligand>
</feature>
<feature type="binding site" evidence="8">
    <location>
        <position position="118"/>
    </location>
    <ligand>
        <name>Fe cation</name>
        <dbReference type="ChEBI" id="CHEBI:24875"/>
    </ligand>
</feature>
<dbReference type="GO" id="GO:0002949">
    <property type="term" value="P:tRNA threonylcarbamoyladenosine modification"/>
    <property type="evidence" value="ECO:0007669"/>
    <property type="project" value="UniProtKB-UniRule"/>
</dbReference>
<reference evidence="10" key="1">
    <citation type="submission" date="2020-10" db="EMBL/GenBank/DDBJ databases">
        <authorList>
            <person name="Gilroy R."/>
        </authorList>
    </citation>
    <scope>NUCLEOTIDE SEQUENCE</scope>
    <source>
        <strain evidence="10">11159</strain>
    </source>
</reference>
<dbReference type="CDD" id="cd24133">
    <property type="entry name" value="ASKHA_NBD_TsaD_bac"/>
    <property type="match status" value="1"/>
</dbReference>
<dbReference type="InterPro" id="IPR000905">
    <property type="entry name" value="Gcp-like_dom"/>
</dbReference>
<evidence type="ECO:0000256" key="5">
    <source>
        <dbReference type="ARBA" id="ARBA00023004"/>
    </source>
</evidence>
<comment type="catalytic activity">
    <reaction evidence="7 8">
        <text>L-threonylcarbamoyladenylate + adenosine(37) in tRNA = N(6)-L-threonylcarbamoyladenosine(37) in tRNA + AMP + H(+)</text>
        <dbReference type="Rhea" id="RHEA:37059"/>
        <dbReference type="Rhea" id="RHEA-COMP:10162"/>
        <dbReference type="Rhea" id="RHEA-COMP:10163"/>
        <dbReference type="ChEBI" id="CHEBI:15378"/>
        <dbReference type="ChEBI" id="CHEBI:73682"/>
        <dbReference type="ChEBI" id="CHEBI:74411"/>
        <dbReference type="ChEBI" id="CHEBI:74418"/>
        <dbReference type="ChEBI" id="CHEBI:456215"/>
        <dbReference type="EC" id="2.3.1.234"/>
    </reaction>
</comment>
<evidence type="ECO:0000313" key="11">
    <source>
        <dbReference type="Proteomes" id="UP000823613"/>
    </source>
</evidence>
<evidence type="ECO:0000259" key="9">
    <source>
        <dbReference type="Pfam" id="PF00814"/>
    </source>
</evidence>
<accession>A0A9D9DIS0</accession>
<comment type="subcellular location">
    <subcellularLocation>
        <location evidence="8">Cytoplasm</location>
    </subcellularLocation>
</comment>
<comment type="function">
    <text evidence="8">Required for the formation of a threonylcarbamoyl group on adenosine at position 37 (t(6)A37) in tRNAs that read codons beginning with adenine. Is involved in the transfer of the threonylcarbamoyl moiety of threonylcarbamoyl-AMP (TC-AMP) to the N6 group of A37, together with TsaE and TsaB. TsaD likely plays a direct catalytic role in this reaction.</text>
</comment>
<dbReference type="GO" id="GO:0005737">
    <property type="term" value="C:cytoplasm"/>
    <property type="evidence" value="ECO:0007669"/>
    <property type="project" value="UniProtKB-SubCell"/>
</dbReference>
<dbReference type="SUPFAM" id="SSF53067">
    <property type="entry name" value="Actin-like ATPase domain"/>
    <property type="match status" value="2"/>
</dbReference>
<dbReference type="Pfam" id="PF00814">
    <property type="entry name" value="TsaD"/>
    <property type="match status" value="1"/>
</dbReference>
<evidence type="ECO:0000256" key="3">
    <source>
        <dbReference type="ARBA" id="ARBA00022694"/>
    </source>
</evidence>
<dbReference type="HAMAP" id="MF_01445">
    <property type="entry name" value="TsaD"/>
    <property type="match status" value="1"/>
</dbReference>
<protein>
    <recommendedName>
        <fullName evidence="8">tRNA N6-adenosine threonylcarbamoyltransferase</fullName>
        <ecNumber evidence="8">2.3.1.234</ecNumber>
    </recommendedName>
    <alternativeName>
        <fullName evidence="8">N6-L-threonylcarbamoyladenine synthase</fullName>
        <shortName evidence="8">t(6)A synthase</shortName>
    </alternativeName>
    <alternativeName>
        <fullName evidence="8">t(6)A37 threonylcarbamoyladenosine biosynthesis protein TsaD</fullName>
    </alternativeName>
    <alternativeName>
        <fullName evidence="8">tRNA threonylcarbamoyladenosine biosynthesis protein TsaD</fullName>
    </alternativeName>
</protein>
<evidence type="ECO:0000256" key="2">
    <source>
        <dbReference type="ARBA" id="ARBA00022679"/>
    </source>
</evidence>
<dbReference type="InterPro" id="IPR017860">
    <property type="entry name" value="Peptidase_M22_CS"/>
</dbReference>
<dbReference type="PRINTS" id="PR00789">
    <property type="entry name" value="OSIALOPTASE"/>
</dbReference>
<feature type="binding site" evidence="8">
    <location>
        <position position="186"/>
    </location>
    <ligand>
        <name>substrate</name>
    </ligand>
</feature>
<evidence type="ECO:0000256" key="6">
    <source>
        <dbReference type="ARBA" id="ARBA00023315"/>
    </source>
</evidence>
<keyword evidence="2 8" id="KW-0808">Transferase</keyword>
<evidence type="ECO:0000256" key="4">
    <source>
        <dbReference type="ARBA" id="ARBA00022723"/>
    </source>
</evidence>
<evidence type="ECO:0000256" key="1">
    <source>
        <dbReference type="ARBA" id="ARBA00022490"/>
    </source>
</evidence>
<comment type="cofactor">
    <cofactor evidence="8">
        <name>Fe(2+)</name>
        <dbReference type="ChEBI" id="CHEBI:29033"/>
    </cofactor>
    <text evidence="8">Binds 1 Fe(2+) ion per subunit.</text>
</comment>
<dbReference type="AlphaFoldDB" id="A0A9D9DIS0"/>
<dbReference type="NCBIfam" id="TIGR03723">
    <property type="entry name" value="T6A_TsaD_YgjD"/>
    <property type="match status" value="1"/>
</dbReference>
<dbReference type="InterPro" id="IPR017861">
    <property type="entry name" value="KAE1/TsaD"/>
</dbReference>
<dbReference type="FunFam" id="3.30.420.40:FF:000012">
    <property type="entry name" value="tRNA N6-adenosine threonylcarbamoyltransferase"/>
    <property type="match status" value="1"/>
</dbReference>
<gene>
    <name evidence="8 10" type="primary">tsaD</name>
    <name evidence="10" type="ORF">IAC58_01715</name>
</gene>
<comment type="similarity">
    <text evidence="8">Belongs to the KAE1 / TsaD family.</text>
</comment>
<dbReference type="PROSITE" id="PS01016">
    <property type="entry name" value="GLYCOPROTEASE"/>
    <property type="match status" value="1"/>
</dbReference>
<dbReference type="FunFam" id="3.30.420.40:FF:000040">
    <property type="entry name" value="tRNA N6-adenosine threonylcarbamoyltransferase"/>
    <property type="match status" value="1"/>
</dbReference>
<keyword evidence="5 8" id="KW-0408">Iron</keyword>
<dbReference type="InterPro" id="IPR043129">
    <property type="entry name" value="ATPase_NBD"/>
</dbReference>